<proteinExistence type="predicted"/>
<name>A0A398CD17_9BACL</name>
<protein>
    <submittedName>
        <fullName evidence="2">Uncharacterized protein</fullName>
    </submittedName>
</protein>
<dbReference type="EMBL" id="QXJM01000051">
    <property type="protein sequence ID" value="RIE00603.1"/>
    <property type="molecule type" value="Genomic_DNA"/>
</dbReference>
<feature type="compositionally biased region" description="Polar residues" evidence="1">
    <location>
        <begin position="31"/>
        <end position="44"/>
    </location>
</feature>
<dbReference type="AlphaFoldDB" id="A0A398CD17"/>
<feature type="region of interest" description="Disordered" evidence="1">
    <location>
        <begin position="31"/>
        <end position="51"/>
    </location>
</feature>
<organism evidence="2 3">
    <name type="scientific">Cohnella faecalis</name>
    <dbReference type="NCBI Taxonomy" id="2315694"/>
    <lineage>
        <taxon>Bacteria</taxon>
        <taxon>Bacillati</taxon>
        <taxon>Bacillota</taxon>
        <taxon>Bacilli</taxon>
        <taxon>Bacillales</taxon>
        <taxon>Paenibacillaceae</taxon>
        <taxon>Cohnella</taxon>
    </lineage>
</organism>
<comment type="caution">
    <text evidence="2">The sequence shown here is derived from an EMBL/GenBank/DDBJ whole genome shotgun (WGS) entry which is preliminary data.</text>
</comment>
<evidence type="ECO:0000256" key="1">
    <source>
        <dbReference type="SAM" id="MobiDB-lite"/>
    </source>
</evidence>
<gene>
    <name evidence="2" type="ORF">D3H35_27475</name>
</gene>
<accession>A0A398CD17</accession>
<sequence>MHWTVPSSKGTTARLGLSFAIERSLDNIRRSSAGSSRRFTSNMRNPPPFAPPVTAAGLYLMKVNAARPSRRAS</sequence>
<evidence type="ECO:0000313" key="2">
    <source>
        <dbReference type="EMBL" id="RIE00603.1"/>
    </source>
</evidence>
<evidence type="ECO:0000313" key="3">
    <source>
        <dbReference type="Proteomes" id="UP000266340"/>
    </source>
</evidence>
<reference evidence="2 3" key="1">
    <citation type="submission" date="2018-09" db="EMBL/GenBank/DDBJ databases">
        <title>Cohnella cavernae sp. nov., isolated from a karst cave.</title>
        <authorList>
            <person name="Zhu H."/>
        </authorList>
    </citation>
    <scope>NUCLEOTIDE SEQUENCE [LARGE SCALE GENOMIC DNA]</scope>
    <source>
        <strain evidence="2 3">K2E09-144</strain>
    </source>
</reference>
<dbReference type="Proteomes" id="UP000266340">
    <property type="component" value="Unassembled WGS sequence"/>
</dbReference>
<keyword evidence="3" id="KW-1185">Reference proteome</keyword>